<dbReference type="Proteomes" id="UP000488956">
    <property type="component" value="Unassembled WGS sequence"/>
</dbReference>
<evidence type="ECO:0000313" key="6">
    <source>
        <dbReference type="Proteomes" id="UP000486351"/>
    </source>
</evidence>
<accession>A0A6G0MTH6</accession>
<proteinExistence type="predicted"/>
<evidence type="ECO:0000313" key="2">
    <source>
        <dbReference type="EMBL" id="KAE9134065.1"/>
    </source>
</evidence>
<dbReference type="Proteomes" id="UP000486351">
    <property type="component" value="Unassembled WGS sequence"/>
</dbReference>
<sequence length="51" mass="5395">MPAKLNVSFTWLAIIDALFQGSGVNLQHSLIYFGKGQPGVGENSSNELSTG</sequence>
<organism evidence="3 5">
    <name type="scientific">Phytophthora fragariae</name>
    <dbReference type="NCBI Taxonomy" id="53985"/>
    <lineage>
        <taxon>Eukaryota</taxon>
        <taxon>Sar</taxon>
        <taxon>Stramenopiles</taxon>
        <taxon>Oomycota</taxon>
        <taxon>Peronosporomycetes</taxon>
        <taxon>Peronosporales</taxon>
        <taxon>Peronosporaceae</taxon>
        <taxon>Phytophthora</taxon>
    </lineage>
</organism>
<comment type="caution">
    <text evidence="3">The sequence shown here is derived from an EMBL/GenBank/DDBJ whole genome shotgun (WGS) entry which is preliminary data.</text>
</comment>
<evidence type="ECO:0000313" key="5">
    <source>
        <dbReference type="Proteomes" id="UP000476176"/>
    </source>
</evidence>
<evidence type="ECO:0000256" key="1">
    <source>
        <dbReference type="SAM" id="SignalP"/>
    </source>
</evidence>
<evidence type="ECO:0000313" key="3">
    <source>
        <dbReference type="EMBL" id="KAE9179691.1"/>
    </source>
</evidence>
<evidence type="ECO:0000313" key="4">
    <source>
        <dbReference type="EMBL" id="KAE9355983.1"/>
    </source>
</evidence>
<dbReference type="AlphaFoldDB" id="A0A6G0MTH6"/>
<gene>
    <name evidence="3" type="ORF">PF004_g25071</name>
    <name evidence="4" type="ORF">PF008_g3824</name>
    <name evidence="2" type="ORF">PF010_g2585</name>
</gene>
<evidence type="ECO:0000313" key="7">
    <source>
        <dbReference type="Proteomes" id="UP000488956"/>
    </source>
</evidence>
<name>A0A6G0MTH6_9STRA</name>
<reference evidence="5 6" key="1">
    <citation type="submission" date="2018-09" db="EMBL/GenBank/DDBJ databases">
        <title>Genomic investigation of the strawberry pathogen Phytophthora fragariae indicates pathogenicity is determined by transcriptional variation in three key races.</title>
        <authorList>
            <person name="Adams T.M."/>
            <person name="Armitage A.D."/>
            <person name="Sobczyk M.K."/>
            <person name="Bates H.J."/>
            <person name="Dunwell J.M."/>
            <person name="Nellist C.F."/>
            <person name="Harrison R.J."/>
        </authorList>
    </citation>
    <scope>NUCLEOTIDE SEQUENCE [LARGE SCALE GENOMIC DNA]</scope>
    <source>
        <strain evidence="3 5">BC-23</strain>
        <strain evidence="4 6">NOV-77</strain>
        <strain evidence="2 7">ONT-3</strain>
    </source>
</reference>
<protein>
    <submittedName>
        <fullName evidence="3">Uncharacterized protein</fullName>
    </submittedName>
</protein>
<dbReference type="EMBL" id="QXFY01000122">
    <property type="protein sequence ID" value="KAE9355983.1"/>
    <property type="molecule type" value="Genomic_DNA"/>
</dbReference>
<keyword evidence="1" id="KW-0732">Signal</keyword>
<dbReference type="Proteomes" id="UP000476176">
    <property type="component" value="Unassembled WGS sequence"/>
</dbReference>
<feature type="chain" id="PRO_5033881706" evidence="1">
    <location>
        <begin position="18"/>
        <end position="51"/>
    </location>
</feature>
<feature type="signal peptide" evidence="1">
    <location>
        <begin position="1"/>
        <end position="17"/>
    </location>
</feature>
<dbReference type="EMBL" id="QXGC01002987">
    <property type="protein sequence ID" value="KAE9179691.1"/>
    <property type="molecule type" value="Genomic_DNA"/>
</dbReference>
<dbReference type="EMBL" id="QXFX01000072">
    <property type="protein sequence ID" value="KAE9134065.1"/>
    <property type="molecule type" value="Genomic_DNA"/>
</dbReference>